<feature type="region of interest" description="Disordered" evidence="1">
    <location>
        <begin position="779"/>
        <end position="819"/>
    </location>
</feature>
<evidence type="ECO:0000313" key="3">
    <source>
        <dbReference type="Proteomes" id="UP001322138"/>
    </source>
</evidence>
<dbReference type="InterPro" id="IPR053002">
    <property type="entry name" value="Metalloproteinase_M10B"/>
</dbReference>
<evidence type="ECO:0000256" key="1">
    <source>
        <dbReference type="SAM" id="MobiDB-lite"/>
    </source>
</evidence>
<dbReference type="RefSeq" id="XP_062731204.1">
    <property type="nucleotide sequence ID" value="XM_062879920.1"/>
</dbReference>
<dbReference type="GeneID" id="87899402"/>
<organism evidence="2 3">
    <name type="scientific">Podospora bellae-mahoneyi</name>
    <dbReference type="NCBI Taxonomy" id="2093777"/>
    <lineage>
        <taxon>Eukaryota</taxon>
        <taxon>Fungi</taxon>
        <taxon>Dikarya</taxon>
        <taxon>Ascomycota</taxon>
        <taxon>Pezizomycotina</taxon>
        <taxon>Sordariomycetes</taxon>
        <taxon>Sordariomycetidae</taxon>
        <taxon>Sordariales</taxon>
        <taxon>Podosporaceae</taxon>
        <taxon>Podospora</taxon>
    </lineage>
</organism>
<reference evidence="2 3" key="1">
    <citation type="journal article" date="2023" name="bioRxiv">
        <title>High-quality genome assemblies of four members of thePodospora anserinaspecies complex.</title>
        <authorList>
            <person name="Ament-Velasquez S.L."/>
            <person name="Vogan A.A."/>
            <person name="Wallerman O."/>
            <person name="Hartmann F."/>
            <person name="Gautier V."/>
            <person name="Silar P."/>
            <person name="Giraud T."/>
            <person name="Johannesson H."/>
        </authorList>
    </citation>
    <scope>NUCLEOTIDE SEQUENCE [LARGE SCALE GENOMIC DNA]</scope>
    <source>
        <strain evidence="2 3">CBS 112042</strain>
    </source>
</reference>
<keyword evidence="3" id="KW-1185">Reference proteome</keyword>
<comment type="caution">
    <text evidence="2">The sequence shown here is derived from an EMBL/GenBank/DDBJ whole genome shotgun (WGS) entry which is preliminary data.</text>
</comment>
<dbReference type="PANTHER" id="PTHR21054:SF2">
    <property type="entry name" value="MIP04191P"/>
    <property type="match status" value="1"/>
</dbReference>
<proteinExistence type="predicted"/>
<dbReference type="Pfam" id="PF12044">
    <property type="entry name" value="Metallopep"/>
    <property type="match status" value="1"/>
</dbReference>
<accession>A0ABR0FE35</accession>
<protein>
    <submittedName>
        <fullName evidence="2">Uncharacterized protein</fullName>
    </submittedName>
</protein>
<dbReference type="InterPro" id="IPR021917">
    <property type="entry name" value="Unchr_Zn-peptidase-like"/>
</dbReference>
<name>A0ABR0FE35_9PEZI</name>
<dbReference type="PANTHER" id="PTHR21054">
    <property type="entry name" value="ZINC METALLOPROTEINASE-RELATED"/>
    <property type="match status" value="1"/>
</dbReference>
<dbReference type="Proteomes" id="UP001322138">
    <property type="component" value="Unassembled WGS sequence"/>
</dbReference>
<evidence type="ECO:0000313" key="2">
    <source>
        <dbReference type="EMBL" id="KAK4642228.1"/>
    </source>
</evidence>
<feature type="compositionally biased region" description="Acidic residues" evidence="1">
    <location>
        <begin position="784"/>
        <end position="810"/>
    </location>
</feature>
<dbReference type="EMBL" id="JAFFGZ010000007">
    <property type="protein sequence ID" value="KAK4642228.1"/>
    <property type="molecule type" value="Genomic_DNA"/>
</dbReference>
<gene>
    <name evidence="2" type="ORF">QC761_507000</name>
</gene>
<sequence>MIEIENAEVDEVEEVHQRCFLLSGKCVASTEPTSATGGDFVIVEPKPSSFVLVHVEDEHGNTGFPDQRWPLSLGQFKALVMLSPGLNKITVTSGNDAANAVELSLRYTPLLQVPPLHLAILVAKDSPLLIDCPPAKFGDISSTHSSLDAAISKLRVAAYMWQALAADNIYWEGLPRQSFRIEEEYSRDTLSRHAQQQSFGKQQVMGSVPRIHVIRTEKTISQLRDVEAEMEAGKSKAGQEQRHKDLYRIMSKAVKNSGGPLHPNNKPVIAALLLDAHFDEKLGRTLPDALFSIHKSDGLSLAMSGSQSTYSWPRFMDEIPDCLLDPTPVGDAVSRERCERPICMWEACSVSQGRFYKEIIRAFNPSATKPHFITSNDLKWAFKHSWWGYFQWPEHFLSRALRCAGEDEEKEPKPVRSDVTQTGYYQIQLKDALVLRNSAPEFQLPGYVTLPEGAPEICPLVEDTVDGRAAQNVEIKCDAGLASVWVCSKNMSISDGLTYPGEPLKSVRFSLREFTERLGPHVSEEERMATGGLDRIEALGMNGEKSTFHDISTWMRLRAAEYIDAGIPGTDLRFTKTAVGSNAEEEERSKGQWGMNHDWKWTVLLKRRSKRKGTKWYGTIVNATMIDVRVGCALDGAYVYYEDGSKVPCGPRLLPSTQMGGHQARKMAIPPGVEVTKVAVSKALKNHDVLKGLRVWLSNGQARGGLNLQSFASHLELHEVKVLEPPANHKIVGFYGTSGSWGMCQKFGIMSIPRDVELPGSVYDMEEFQNLPLDHYAEKQADEAGWEGEVDEMDEDMEEDPDTGYDEEWDERTRKIYGK</sequence>